<evidence type="ECO:0000256" key="1">
    <source>
        <dbReference type="SAM" id="Phobius"/>
    </source>
</evidence>
<keyword evidence="1" id="KW-0812">Transmembrane</keyword>
<dbReference type="CDD" id="cd06259">
    <property type="entry name" value="YdcF-like"/>
    <property type="match status" value="1"/>
</dbReference>
<evidence type="ECO:0000259" key="2">
    <source>
        <dbReference type="Pfam" id="PF02698"/>
    </source>
</evidence>
<keyword evidence="1" id="KW-1133">Transmembrane helix</keyword>
<protein>
    <submittedName>
        <fullName evidence="3">YdcF family protein</fullName>
    </submittedName>
</protein>
<keyword evidence="4" id="KW-1185">Reference proteome</keyword>
<gene>
    <name evidence="3" type="ORF">Bealeia1_00956</name>
</gene>
<keyword evidence="1" id="KW-0472">Membrane</keyword>
<dbReference type="Proteomes" id="UP001330434">
    <property type="component" value="Chromosome"/>
</dbReference>
<proteinExistence type="predicted"/>
<name>A0ABZ2C2T9_9PROT</name>
<evidence type="ECO:0000313" key="4">
    <source>
        <dbReference type="Proteomes" id="UP001330434"/>
    </source>
</evidence>
<dbReference type="EMBL" id="CP133270">
    <property type="protein sequence ID" value="WVX66771.1"/>
    <property type="molecule type" value="Genomic_DNA"/>
</dbReference>
<dbReference type="Pfam" id="PF02698">
    <property type="entry name" value="DUF218"/>
    <property type="match status" value="1"/>
</dbReference>
<evidence type="ECO:0000313" key="3">
    <source>
        <dbReference type="EMBL" id="WVX66771.1"/>
    </source>
</evidence>
<sequence length="203" mass="23014">MILRGLFFGIRLGFIMASLAVLWVLGLIIFTQRIPMAPQDFTTKTGGIVVFTGGNARLKEGFLLLEQGMAPRLLISGVNPDATLMDLTKAANIKPSFSKNQVTLGFHAEDTIENAKEAADWANKYHMNSLRLVTSNYHMPRSLLEIHQELPHVHIIPHPVVADAFKHKKWWADQKTILNVIREYNKYLFALGRYTITTLERML</sequence>
<organism evidence="3 4">
    <name type="scientific">Candidatus Bealeia paramacronuclearis</name>
    <dbReference type="NCBI Taxonomy" id="1921001"/>
    <lineage>
        <taxon>Bacteria</taxon>
        <taxon>Pseudomonadati</taxon>
        <taxon>Pseudomonadota</taxon>
        <taxon>Alphaproteobacteria</taxon>
        <taxon>Holosporales</taxon>
        <taxon>Holosporaceae</taxon>
        <taxon>Candidatus Bealeia</taxon>
    </lineage>
</organism>
<feature type="transmembrane region" description="Helical" evidence="1">
    <location>
        <begin position="6"/>
        <end position="30"/>
    </location>
</feature>
<accession>A0ABZ2C2T9</accession>
<dbReference type="InterPro" id="IPR003848">
    <property type="entry name" value="DUF218"/>
</dbReference>
<reference evidence="3 4" key="1">
    <citation type="journal article" date="2024" name="Environ. Microbiol.">
        <title>Novel evolutionary insights on the interactions of the Holosporales (Alphaproteobacteria) with eukaryotic hosts from comparative genomics.</title>
        <authorList>
            <person name="Giovannini M."/>
            <person name="Petroni G."/>
            <person name="Castelli M."/>
        </authorList>
    </citation>
    <scope>NUCLEOTIDE SEQUENCE [LARGE SCALE GENOMIC DNA]</scope>
    <source>
        <strain evidence="3 4">US_Bl 15I1</strain>
    </source>
</reference>
<feature type="domain" description="DUF218" evidence="2">
    <location>
        <begin position="48"/>
        <end position="184"/>
    </location>
</feature>